<evidence type="ECO:0000256" key="4">
    <source>
        <dbReference type="SAM" id="MobiDB-lite"/>
    </source>
</evidence>
<dbReference type="SUPFAM" id="SSF52833">
    <property type="entry name" value="Thioredoxin-like"/>
    <property type="match status" value="1"/>
</dbReference>
<dbReference type="Pfam" id="PF02114">
    <property type="entry name" value="Phosducin"/>
    <property type="match status" value="1"/>
</dbReference>
<dbReference type="InterPro" id="IPR024253">
    <property type="entry name" value="Phosducin_thioredoxin-like_dom"/>
</dbReference>
<dbReference type="Proteomes" id="UP001243330">
    <property type="component" value="Unassembled WGS sequence"/>
</dbReference>
<evidence type="ECO:0000256" key="3">
    <source>
        <dbReference type="ARBA" id="ARBA00022737"/>
    </source>
</evidence>
<dbReference type="EMBL" id="JAQOWY010000110">
    <property type="protein sequence ID" value="KAK1850822.1"/>
    <property type="molecule type" value="Genomic_DNA"/>
</dbReference>
<feature type="compositionally biased region" description="Polar residues" evidence="4">
    <location>
        <begin position="310"/>
        <end position="319"/>
    </location>
</feature>
<evidence type="ECO:0000256" key="2">
    <source>
        <dbReference type="ARBA" id="ARBA00022614"/>
    </source>
</evidence>
<reference evidence="6" key="1">
    <citation type="submission" date="2023-01" db="EMBL/GenBank/DDBJ databases">
        <title>Colletotrichum chrysophilum M932 genome sequence.</title>
        <authorList>
            <person name="Baroncelli R."/>
        </authorList>
    </citation>
    <scope>NUCLEOTIDE SEQUENCE</scope>
    <source>
        <strain evidence="6">M932</strain>
    </source>
</reference>
<dbReference type="SUPFAM" id="SSF52075">
    <property type="entry name" value="Outer arm dynein light chain 1"/>
    <property type="match status" value="1"/>
</dbReference>
<dbReference type="InterPro" id="IPR003591">
    <property type="entry name" value="Leu-rich_rpt_typical-subtyp"/>
</dbReference>
<dbReference type="SMART" id="SM00369">
    <property type="entry name" value="LRR_TYP"/>
    <property type="match status" value="2"/>
</dbReference>
<evidence type="ECO:0000313" key="6">
    <source>
        <dbReference type="EMBL" id="KAK1850822.1"/>
    </source>
</evidence>
<dbReference type="InterPro" id="IPR051498">
    <property type="entry name" value="Phosducin-like_chap/apop_reg"/>
</dbReference>
<dbReference type="AlphaFoldDB" id="A0AAD9APK8"/>
<feature type="region of interest" description="Disordered" evidence="4">
    <location>
        <begin position="662"/>
        <end position="688"/>
    </location>
</feature>
<proteinExistence type="inferred from homology"/>
<keyword evidence="2" id="KW-0433">Leucine-rich repeat</keyword>
<feature type="domain" description="Phosducin" evidence="5">
    <location>
        <begin position="71"/>
        <end position="229"/>
    </location>
</feature>
<dbReference type="Gene3D" id="3.80.10.10">
    <property type="entry name" value="Ribonuclease Inhibitor"/>
    <property type="match status" value="1"/>
</dbReference>
<protein>
    <submittedName>
        <fullName evidence="6">Leucine rich repeat domain protein</fullName>
    </submittedName>
</protein>
<dbReference type="InterPro" id="IPR036249">
    <property type="entry name" value="Thioredoxin-like_sf"/>
</dbReference>
<comment type="caution">
    <text evidence="6">The sequence shown here is derived from an EMBL/GenBank/DDBJ whole genome shotgun (WGS) entry which is preliminary data.</text>
</comment>
<dbReference type="GO" id="GO:0006457">
    <property type="term" value="P:protein folding"/>
    <property type="evidence" value="ECO:0007669"/>
    <property type="project" value="TreeGrafter"/>
</dbReference>
<sequence length="821" mass="91996">MAAPGDQRIAVPIDDPNADTEWNDILRKHGVIPEKPPSPTPMIEEAILEGRRLAHENRLEGKDLDELDELEDDEDEAFLEQYRQKRMQELNALTKKALHGTVYPISKPEYQREVTDASKNGPVFVNLTSSLGTNVESRVLTELWRQAAREYGDIKFCEMRADKAIENYPERNCPTILVYKDGDIVKQIVTLVQHGGVKINMLQIDNLLVEVGAVKDSDMRVVKRRRQAEDDEEERAMGNKGIRQGTVSKRLLGKFGAARSLGRRSCDRSLLWNLIPAAERVEPPLASRRAWPCSTPAGGGRALRWGWNAQTERFSSKPNNPKKRRYDLKSHSAAPPSWSNSSDPAVFSSDDDPGLDNYVEGRRKKRYIGSWYQQQPAASSDSATGELRPALRGKRAFKRDMDSGVWMGSDSTDGDDTMMPELPTQARLPQLNTAPAPVRRNVVPSEDVEAREKIQRFVDAGEEKIDLSMMGLKSLSDATVRILSEFSCIPVVAEGVPFEHKDPSLELYLYRNPLQRLPGAIFDLEHLTVLSLRGCRLRELPPAIGKMRKLKTLNLAQNLLRYLPAELLDLMAAPSSLVELLLQGNHFFQNADLPRLSDMDNLTAEDPEGKSLLEAWREGFSGTAGRFFARSPVHYLDTSGFSHSDFRLDPEAVMVPIDRPEGGGASLVTPPSSAPYHSKSAGRSVMSTQGSRVPSLMELALRSAYKISNLEELPDYIPEMPKLQGLLERAADQKEVGGQTCCACKKPFVAPTVQWLEWWQVCLVESRQREGDHFLRSRPWTDLLEENDGAVPFLRRGCSWKCGPAEIREGQWSIRPVEDAA</sequence>
<evidence type="ECO:0000313" key="7">
    <source>
        <dbReference type="Proteomes" id="UP001243330"/>
    </source>
</evidence>
<dbReference type="PANTHER" id="PTHR45809">
    <property type="entry name" value="VIRAL IAP-ASSOCIATED FACTOR HOMOLOG"/>
    <property type="match status" value="1"/>
</dbReference>
<gene>
    <name evidence="6" type="ORF">CCHR01_06568</name>
</gene>
<dbReference type="InterPro" id="IPR032675">
    <property type="entry name" value="LRR_dom_sf"/>
</dbReference>
<dbReference type="CDD" id="cd02988">
    <property type="entry name" value="Phd_like_VIAF"/>
    <property type="match status" value="1"/>
</dbReference>
<comment type="similarity">
    <text evidence="1">Belongs to the phosducin family.</text>
</comment>
<dbReference type="GO" id="GO:0005737">
    <property type="term" value="C:cytoplasm"/>
    <property type="evidence" value="ECO:0007669"/>
    <property type="project" value="TreeGrafter"/>
</dbReference>
<keyword evidence="3" id="KW-0677">Repeat</keyword>
<name>A0AAD9APK8_9PEZI</name>
<dbReference type="Pfam" id="PF00560">
    <property type="entry name" value="LRR_1"/>
    <property type="match status" value="1"/>
</dbReference>
<evidence type="ECO:0000256" key="1">
    <source>
        <dbReference type="ARBA" id="ARBA00009686"/>
    </source>
</evidence>
<dbReference type="InterPro" id="IPR001611">
    <property type="entry name" value="Leu-rich_rpt"/>
</dbReference>
<organism evidence="6 7">
    <name type="scientific">Colletotrichum chrysophilum</name>
    <dbReference type="NCBI Taxonomy" id="1836956"/>
    <lineage>
        <taxon>Eukaryota</taxon>
        <taxon>Fungi</taxon>
        <taxon>Dikarya</taxon>
        <taxon>Ascomycota</taxon>
        <taxon>Pezizomycotina</taxon>
        <taxon>Sordariomycetes</taxon>
        <taxon>Hypocreomycetidae</taxon>
        <taxon>Glomerellales</taxon>
        <taxon>Glomerellaceae</taxon>
        <taxon>Colletotrichum</taxon>
        <taxon>Colletotrichum gloeosporioides species complex</taxon>
    </lineage>
</organism>
<feature type="region of interest" description="Disordered" evidence="4">
    <location>
        <begin position="310"/>
        <end position="358"/>
    </location>
</feature>
<keyword evidence="7" id="KW-1185">Reference proteome</keyword>
<dbReference type="Gene3D" id="3.40.30.10">
    <property type="entry name" value="Glutaredoxin"/>
    <property type="match status" value="1"/>
</dbReference>
<evidence type="ECO:0000259" key="5">
    <source>
        <dbReference type="Pfam" id="PF02114"/>
    </source>
</evidence>
<dbReference type="PANTHER" id="PTHR45809:SF3">
    <property type="entry name" value="VIRAL IAP-ASSOCIATED FACTOR HOMOLOG"/>
    <property type="match status" value="1"/>
</dbReference>
<accession>A0AAD9APK8</accession>